<dbReference type="RefSeq" id="WP_340358791.1">
    <property type="nucleotide sequence ID" value="NZ_JBBKZU010000009.1"/>
</dbReference>
<gene>
    <name evidence="1" type="ORF">WKW77_20845</name>
</gene>
<dbReference type="EMBL" id="JBBKZU010000009">
    <property type="protein sequence ID" value="MEJ8813546.1"/>
    <property type="molecule type" value="Genomic_DNA"/>
</dbReference>
<evidence type="ECO:0000313" key="2">
    <source>
        <dbReference type="Proteomes" id="UP001365846"/>
    </source>
</evidence>
<accession>A0ABU8VIW6</accession>
<protein>
    <submittedName>
        <fullName evidence="1">Uncharacterized protein</fullName>
    </submittedName>
</protein>
<comment type="caution">
    <text evidence="1">The sequence shown here is derived from an EMBL/GenBank/DDBJ whole genome shotgun (WGS) entry which is preliminary data.</text>
</comment>
<sequence>MVLSSLRAPGLGHALGAICAIGVLGLFAATGTTCGNAMAPTNPSTLAPIMATSPAHAPLTATDRKCAAK</sequence>
<organism evidence="1 2">
    <name type="scientific">Variovorax ureilyticus</name>
    <dbReference type="NCBI Taxonomy" id="1836198"/>
    <lineage>
        <taxon>Bacteria</taxon>
        <taxon>Pseudomonadati</taxon>
        <taxon>Pseudomonadota</taxon>
        <taxon>Betaproteobacteria</taxon>
        <taxon>Burkholderiales</taxon>
        <taxon>Comamonadaceae</taxon>
        <taxon>Variovorax</taxon>
    </lineage>
</organism>
<proteinExistence type="predicted"/>
<reference evidence="1 2" key="1">
    <citation type="submission" date="2024-03" db="EMBL/GenBank/DDBJ databases">
        <title>Novel species of the genus Variovorax.</title>
        <authorList>
            <person name="Liu Q."/>
            <person name="Xin Y.-H."/>
        </authorList>
    </citation>
    <scope>NUCLEOTIDE SEQUENCE [LARGE SCALE GENOMIC DNA]</scope>
    <source>
        <strain evidence="1 2">KACC 18899</strain>
    </source>
</reference>
<evidence type="ECO:0000313" key="1">
    <source>
        <dbReference type="EMBL" id="MEJ8813546.1"/>
    </source>
</evidence>
<keyword evidence="2" id="KW-1185">Reference proteome</keyword>
<name>A0ABU8VIW6_9BURK</name>
<dbReference type="Proteomes" id="UP001365846">
    <property type="component" value="Unassembled WGS sequence"/>
</dbReference>